<dbReference type="InParanoid" id="M1DSV0"/>
<dbReference type="HOGENOM" id="CLU_2459113_0_0_1"/>
<proteinExistence type="predicted"/>
<sequence>MVKLGIKVKSPFSIAVGFDIKAVKIVVAESFGDLPTAHLCHQVGSSLGLARWKFVRAKETLGGSPSGLGDPHDRFSSLIFARLSPCIAP</sequence>
<dbReference type="EnsemblPlants" id="PGSC0003DMT400093854">
    <property type="protein sequence ID" value="PGSC0003DMT400093854"/>
    <property type="gene ID" value="PGSC0003DMG400043425"/>
</dbReference>
<dbReference type="Proteomes" id="UP000011115">
    <property type="component" value="Unassembled WGS sequence"/>
</dbReference>
<evidence type="ECO:0000313" key="1">
    <source>
        <dbReference type="EnsemblPlants" id="PGSC0003DMT400093854"/>
    </source>
</evidence>
<reference evidence="2" key="1">
    <citation type="journal article" date="2011" name="Nature">
        <title>Genome sequence and analysis of the tuber crop potato.</title>
        <authorList>
            <consortium name="The Potato Genome Sequencing Consortium"/>
        </authorList>
    </citation>
    <scope>NUCLEOTIDE SEQUENCE [LARGE SCALE GENOMIC DNA]</scope>
    <source>
        <strain evidence="2">cv. DM1-3 516 R44</strain>
    </source>
</reference>
<accession>M1DSV0</accession>
<keyword evidence="2" id="KW-1185">Reference proteome</keyword>
<protein>
    <submittedName>
        <fullName evidence="1">Uncharacterized protein</fullName>
    </submittedName>
</protein>
<reference evidence="1" key="2">
    <citation type="submission" date="2015-06" db="UniProtKB">
        <authorList>
            <consortium name="EnsemblPlants"/>
        </authorList>
    </citation>
    <scope>IDENTIFICATION</scope>
    <source>
        <strain evidence="1">DM1-3 516 R44</strain>
    </source>
</reference>
<organism evidence="1 2">
    <name type="scientific">Solanum tuberosum</name>
    <name type="common">Potato</name>
    <dbReference type="NCBI Taxonomy" id="4113"/>
    <lineage>
        <taxon>Eukaryota</taxon>
        <taxon>Viridiplantae</taxon>
        <taxon>Streptophyta</taxon>
        <taxon>Embryophyta</taxon>
        <taxon>Tracheophyta</taxon>
        <taxon>Spermatophyta</taxon>
        <taxon>Magnoliopsida</taxon>
        <taxon>eudicotyledons</taxon>
        <taxon>Gunneridae</taxon>
        <taxon>Pentapetalae</taxon>
        <taxon>asterids</taxon>
        <taxon>lamiids</taxon>
        <taxon>Solanales</taxon>
        <taxon>Solanaceae</taxon>
        <taxon>Solanoideae</taxon>
        <taxon>Solaneae</taxon>
        <taxon>Solanum</taxon>
    </lineage>
</organism>
<dbReference type="AlphaFoldDB" id="M1DSV0"/>
<name>M1DSV0_SOLTU</name>
<dbReference type="Gramene" id="PGSC0003DMT400093854">
    <property type="protein sequence ID" value="PGSC0003DMT400093854"/>
    <property type="gene ID" value="PGSC0003DMG400043425"/>
</dbReference>
<evidence type="ECO:0000313" key="2">
    <source>
        <dbReference type="Proteomes" id="UP000011115"/>
    </source>
</evidence>
<dbReference type="PaxDb" id="4113-PGSC0003DMT400093854"/>